<dbReference type="Gene3D" id="3.30.160.60">
    <property type="entry name" value="Classic Zinc Finger"/>
    <property type="match status" value="3"/>
</dbReference>
<keyword evidence="8" id="KW-0832">Ubl conjugation</keyword>
<dbReference type="STRING" id="402676.B6K1Z0"/>
<name>B6K1Z0_SCHJY</name>
<evidence type="ECO:0000256" key="5">
    <source>
        <dbReference type="ARBA" id="ARBA00022737"/>
    </source>
</evidence>
<evidence type="ECO:0000256" key="11">
    <source>
        <dbReference type="PROSITE-ProRule" id="PRU00042"/>
    </source>
</evidence>
<dbReference type="Pfam" id="PF13912">
    <property type="entry name" value="zf-C2H2_6"/>
    <property type="match status" value="1"/>
</dbReference>
<dbReference type="InterPro" id="IPR036236">
    <property type="entry name" value="Znf_C2H2_sf"/>
</dbReference>
<feature type="domain" description="C2H2-type" evidence="13">
    <location>
        <begin position="465"/>
        <end position="492"/>
    </location>
</feature>
<dbReference type="eggNOG" id="KOG1721">
    <property type="taxonomic scope" value="Eukaryota"/>
</dbReference>
<evidence type="ECO:0000256" key="4">
    <source>
        <dbReference type="ARBA" id="ARBA00022723"/>
    </source>
</evidence>
<dbReference type="SUPFAM" id="SSF57667">
    <property type="entry name" value="beta-beta-alpha zinc fingers"/>
    <property type="match status" value="2"/>
</dbReference>
<dbReference type="VEuPathDB" id="FungiDB:SJAG_02252"/>
<dbReference type="GO" id="GO:0006357">
    <property type="term" value="P:regulation of transcription by RNA polymerase II"/>
    <property type="evidence" value="ECO:0000318"/>
    <property type="project" value="GO_Central"/>
</dbReference>
<sequence length="556" mass="60826">MSFSPDTVNSLMLHEDYKLAGRELSPYNQQEDYLQPATETPLKIETATSRMSSLDNLPAIPEFGTVNSDDLLKGPFDFPFVPGPATDPAFAFSETGLEDPYSLVFSSSCPSLTPPSSPLMSQLPSDPLTYLGELDDIPLVPSAAAVKNNGTNSNNGFALPPQQQRSHRHQRSSSFLSDLDIPVKKESYVYPDVNPCVNFALDNTLNNSLDSYGQSLLQPSTEPKKVPAEAEVVGNVQTKCANLYEQPALPVTSSYLSFSNTLNTTCDDANIGANLFAPTTDSASRRPSGSSSPSSLSSLECDVFSTAYPTSLDVSNNYDSSTAPFLYSQQSLPNSTLPFSAPIQPSPPLTQTVSPIETIRTTVPSPSFAGAQEPHAPYVMEQCCSTRLPLQTGVLPSYPKSHTADRPRKQSSRLCHIPPETMASLYTGPDEEGKYICLYKNCGKRVSRKYNIQSHIQTHLSDRPYRCTTCKASFVRQHDLKRHMRIHNGGKPFSCECGKSFNRMDALNRHKQRNICIGGFKQEQQQTVESHQEATQPQRIPNGDSVGSVQAFSLAA</sequence>
<keyword evidence="9" id="KW-0539">Nucleus</keyword>
<keyword evidence="3" id="KW-1017">Isopeptide bond</keyword>
<evidence type="ECO:0000256" key="8">
    <source>
        <dbReference type="ARBA" id="ARBA00022843"/>
    </source>
</evidence>
<evidence type="ECO:0000256" key="9">
    <source>
        <dbReference type="ARBA" id="ARBA00023242"/>
    </source>
</evidence>
<gene>
    <name evidence="15" type="primary">ace2</name>
    <name evidence="14" type="ORF">SJAG_02252</name>
</gene>
<keyword evidence="4" id="KW-0479">Metal-binding</keyword>
<dbReference type="JaponicusDB" id="SJAG_02252">
    <property type="gene designation" value="ace2"/>
</dbReference>
<evidence type="ECO:0000313" key="14">
    <source>
        <dbReference type="EMBL" id="EEB07171.1"/>
    </source>
</evidence>
<dbReference type="GO" id="GO:0005730">
    <property type="term" value="C:nucleolus"/>
    <property type="evidence" value="ECO:0007669"/>
    <property type="project" value="UniProtKB-SubCell"/>
</dbReference>
<dbReference type="OrthoDB" id="8117402at2759"/>
<feature type="region of interest" description="Disordered" evidence="12">
    <location>
        <begin position="278"/>
        <end position="298"/>
    </location>
</feature>
<protein>
    <recommendedName>
        <fullName evidence="10">Wilms tumor protein homolog</fullName>
    </recommendedName>
</protein>
<keyword evidence="6 11" id="KW-0863">Zinc-finger</keyword>
<keyword evidence="16" id="KW-1185">Reference proteome</keyword>
<dbReference type="Pfam" id="PF00096">
    <property type="entry name" value="zf-C2H2"/>
    <property type="match status" value="2"/>
</dbReference>
<dbReference type="HOGENOM" id="CLU_490157_0_0_1"/>
<dbReference type="PROSITE" id="PS50157">
    <property type="entry name" value="ZINC_FINGER_C2H2_2"/>
    <property type="match status" value="2"/>
</dbReference>
<evidence type="ECO:0000256" key="3">
    <source>
        <dbReference type="ARBA" id="ARBA00022499"/>
    </source>
</evidence>
<dbReference type="InterPro" id="IPR013087">
    <property type="entry name" value="Znf_C2H2_type"/>
</dbReference>
<dbReference type="PROSITE" id="PS00028">
    <property type="entry name" value="ZINC_FINGER_C2H2_1"/>
    <property type="match status" value="2"/>
</dbReference>
<dbReference type="SMART" id="SM00355">
    <property type="entry name" value="ZnF_C2H2"/>
    <property type="match status" value="2"/>
</dbReference>
<dbReference type="PANTHER" id="PTHR24388">
    <property type="entry name" value="ZINC FINGER PROTEIN"/>
    <property type="match status" value="1"/>
</dbReference>
<evidence type="ECO:0000313" key="16">
    <source>
        <dbReference type="Proteomes" id="UP000001744"/>
    </source>
</evidence>
<keyword evidence="7" id="KW-0862">Zinc</keyword>
<dbReference type="GeneID" id="7050227"/>
<dbReference type="InterPro" id="IPR050527">
    <property type="entry name" value="Snail/Krueppel_Znf"/>
</dbReference>
<dbReference type="RefSeq" id="XP_002173464.1">
    <property type="nucleotide sequence ID" value="XM_002173428.1"/>
</dbReference>
<proteinExistence type="predicted"/>
<dbReference type="GO" id="GO:0001228">
    <property type="term" value="F:DNA-binding transcription activator activity, RNA polymerase II-specific"/>
    <property type="evidence" value="ECO:0000318"/>
    <property type="project" value="GO_Central"/>
</dbReference>
<dbReference type="PANTHER" id="PTHR24388:SF54">
    <property type="entry name" value="PROTEIN ESCARGOT"/>
    <property type="match status" value="1"/>
</dbReference>
<feature type="region of interest" description="Disordered" evidence="12">
    <location>
        <begin position="151"/>
        <end position="175"/>
    </location>
</feature>
<feature type="domain" description="C2H2-type" evidence="13">
    <location>
        <begin position="435"/>
        <end position="464"/>
    </location>
</feature>
<evidence type="ECO:0000313" key="15">
    <source>
        <dbReference type="JaponicusDB" id="SJAG_02252"/>
    </source>
</evidence>
<dbReference type="GO" id="GO:0005654">
    <property type="term" value="C:nucleoplasm"/>
    <property type="evidence" value="ECO:0007669"/>
    <property type="project" value="UniProtKB-SubCell"/>
</dbReference>
<dbReference type="EMBL" id="KE651166">
    <property type="protein sequence ID" value="EEB07171.1"/>
    <property type="molecule type" value="Genomic_DNA"/>
</dbReference>
<dbReference type="GO" id="GO:0005634">
    <property type="term" value="C:nucleus"/>
    <property type="evidence" value="ECO:0000318"/>
    <property type="project" value="GO_Central"/>
</dbReference>
<comment type="subcellular location">
    <subcellularLocation>
        <location evidence="1">Nucleus</location>
        <location evidence="1">Nucleolus</location>
    </subcellularLocation>
    <subcellularLocation>
        <location evidence="2">Nucleus</location>
        <location evidence="2">Nucleoplasm</location>
    </subcellularLocation>
</comment>
<feature type="compositionally biased region" description="Low complexity" evidence="12">
    <location>
        <begin position="285"/>
        <end position="298"/>
    </location>
</feature>
<dbReference type="AlphaFoldDB" id="B6K1Z0"/>
<feature type="region of interest" description="Disordered" evidence="12">
    <location>
        <begin position="527"/>
        <end position="547"/>
    </location>
</feature>
<evidence type="ECO:0000256" key="7">
    <source>
        <dbReference type="ARBA" id="ARBA00022833"/>
    </source>
</evidence>
<evidence type="ECO:0000256" key="6">
    <source>
        <dbReference type="ARBA" id="ARBA00022771"/>
    </source>
</evidence>
<dbReference type="GO" id="GO:0008270">
    <property type="term" value="F:zinc ion binding"/>
    <property type="evidence" value="ECO:0007669"/>
    <property type="project" value="UniProtKB-KW"/>
</dbReference>
<organism evidence="14 16">
    <name type="scientific">Schizosaccharomyces japonicus (strain yFS275 / FY16936)</name>
    <name type="common">Fission yeast</name>
    <dbReference type="NCBI Taxonomy" id="402676"/>
    <lineage>
        <taxon>Eukaryota</taxon>
        <taxon>Fungi</taxon>
        <taxon>Dikarya</taxon>
        <taxon>Ascomycota</taxon>
        <taxon>Taphrinomycotina</taxon>
        <taxon>Schizosaccharomycetes</taxon>
        <taxon>Schizosaccharomycetales</taxon>
        <taxon>Schizosaccharomycetaceae</taxon>
        <taxon>Schizosaccharomyces</taxon>
    </lineage>
</organism>
<evidence type="ECO:0000256" key="10">
    <source>
        <dbReference type="ARBA" id="ARBA00069242"/>
    </source>
</evidence>
<dbReference type="GO" id="GO:0000978">
    <property type="term" value="F:RNA polymerase II cis-regulatory region sequence-specific DNA binding"/>
    <property type="evidence" value="ECO:0000318"/>
    <property type="project" value="GO_Central"/>
</dbReference>
<evidence type="ECO:0000256" key="1">
    <source>
        <dbReference type="ARBA" id="ARBA00004604"/>
    </source>
</evidence>
<evidence type="ECO:0000256" key="2">
    <source>
        <dbReference type="ARBA" id="ARBA00004642"/>
    </source>
</evidence>
<dbReference type="Proteomes" id="UP000001744">
    <property type="component" value="Unassembled WGS sequence"/>
</dbReference>
<accession>B6K1Z0</accession>
<reference evidence="14 16" key="1">
    <citation type="journal article" date="2011" name="Science">
        <title>Comparative functional genomics of the fission yeasts.</title>
        <authorList>
            <person name="Rhind N."/>
            <person name="Chen Z."/>
            <person name="Yassour M."/>
            <person name="Thompson D.A."/>
            <person name="Haas B.J."/>
            <person name="Habib N."/>
            <person name="Wapinski I."/>
            <person name="Roy S."/>
            <person name="Lin M.F."/>
            <person name="Heiman D.I."/>
            <person name="Young S.K."/>
            <person name="Furuya K."/>
            <person name="Guo Y."/>
            <person name="Pidoux A."/>
            <person name="Chen H.M."/>
            <person name="Robbertse B."/>
            <person name="Goldberg J.M."/>
            <person name="Aoki K."/>
            <person name="Bayne E.H."/>
            <person name="Berlin A.M."/>
            <person name="Desjardins C.A."/>
            <person name="Dobbs E."/>
            <person name="Dukaj L."/>
            <person name="Fan L."/>
            <person name="FitzGerald M.G."/>
            <person name="French C."/>
            <person name="Gujja S."/>
            <person name="Hansen K."/>
            <person name="Keifenheim D."/>
            <person name="Levin J.Z."/>
            <person name="Mosher R.A."/>
            <person name="Mueller C.A."/>
            <person name="Pfiffner J."/>
            <person name="Priest M."/>
            <person name="Russ C."/>
            <person name="Smialowska A."/>
            <person name="Swoboda P."/>
            <person name="Sykes S.M."/>
            <person name="Vaughn M."/>
            <person name="Vengrova S."/>
            <person name="Yoder R."/>
            <person name="Zeng Q."/>
            <person name="Allshire R."/>
            <person name="Baulcombe D."/>
            <person name="Birren B.W."/>
            <person name="Brown W."/>
            <person name="Ekwall K."/>
            <person name="Kellis M."/>
            <person name="Leatherwood J."/>
            <person name="Levin H."/>
            <person name="Margalit H."/>
            <person name="Martienssen R."/>
            <person name="Nieduszynski C.A."/>
            <person name="Spatafora J.W."/>
            <person name="Friedman N."/>
            <person name="Dalgaard J.Z."/>
            <person name="Baumann P."/>
            <person name="Niki H."/>
            <person name="Regev A."/>
            <person name="Nusbaum C."/>
        </authorList>
    </citation>
    <scope>NUCLEOTIDE SEQUENCE [LARGE SCALE GENOMIC DNA]</scope>
    <source>
        <strain evidence="16">yFS275 / FY16936</strain>
    </source>
</reference>
<keyword evidence="5" id="KW-0677">Repeat</keyword>
<evidence type="ECO:0000256" key="12">
    <source>
        <dbReference type="SAM" id="MobiDB-lite"/>
    </source>
</evidence>
<evidence type="ECO:0000259" key="13">
    <source>
        <dbReference type="PROSITE" id="PS50157"/>
    </source>
</evidence>
<dbReference type="FunFam" id="3.30.160.60:FF:000063">
    <property type="entry name" value="Wilms tumor 1-KTS isoform"/>
    <property type="match status" value="1"/>
</dbReference>